<dbReference type="Proteomes" id="UP001316803">
    <property type="component" value="Unassembled WGS sequence"/>
</dbReference>
<dbReference type="Pfam" id="PF08578">
    <property type="entry name" value="DUF1765"/>
    <property type="match status" value="1"/>
</dbReference>
<organism evidence="2 3">
    <name type="scientific">Knufia fluminis</name>
    <dbReference type="NCBI Taxonomy" id="191047"/>
    <lineage>
        <taxon>Eukaryota</taxon>
        <taxon>Fungi</taxon>
        <taxon>Dikarya</taxon>
        <taxon>Ascomycota</taxon>
        <taxon>Pezizomycotina</taxon>
        <taxon>Eurotiomycetes</taxon>
        <taxon>Chaetothyriomycetidae</taxon>
        <taxon>Chaetothyriales</taxon>
        <taxon>Trichomeriaceae</taxon>
        <taxon>Knufia</taxon>
    </lineage>
</organism>
<feature type="compositionally biased region" description="Basic and acidic residues" evidence="1">
    <location>
        <begin position="149"/>
        <end position="160"/>
    </location>
</feature>
<name>A0AAN8I916_9EURO</name>
<feature type="region of interest" description="Disordered" evidence="1">
    <location>
        <begin position="1"/>
        <end position="36"/>
    </location>
</feature>
<feature type="compositionally biased region" description="Polar residues" evidence="1">
    <location>
        <begin position="951"/>
        <end position="960"/>
    </location>
</feature>
<reference evidence="2 3" key="1">
    <citation type="submission" date="2022-12" db="EMBL/GenBank/DDBJ databases">
        <title>Genomic features and morphological characterization of a novel Knufia sp. strain isolated from spacecraft assembly facility.</title>
        <authorList>
            <person name="Teixeira M."/>
            <person name="Chander A.M."/>
            <person name="Stajich J.E."/>
            <person name="Venkateswaran K."/>
        </authorList>
    </citation>
    <scope>NUCLEOTIDE SEQUENCE [LARGE SCALE GENOMIC DNA]</scope>
    <source>
        <strain evidence="2 3">FJI-L2-BK-P2</strain>
    </source>
</reference>
<evidence type="ECO:0000256" key="1">
    <source>
        <dbReference type="SAM" id="MobiDB-lite"/>
    </source>
</evidence>
<evidence type="ECO:0000313" key="3">
    <source>
        <dbReference type="Proteomes" id="UP001316803"/>
    </source>
</evidence>
<gene>
    <name evidence="2" type="ORF">OHC33_003886</name>
</gene>
<dbReference type="PANTHER" id="PTHR37988:SF1">
    <property type="entry name" value="UPF0592 MEMBRANE PROTEIN C7D4.03C"/>
    <property type="match status" value="1"/>
</dbReference>
<feature type="region of interest" description="Disordered" evidence="1">
    <location>
        <begin position="386"/>
        <end position="421"/>
    </location>
</feature>
<comment type="caution">
    <text evidence="2">The sequence shown here is derived from an EMBL/GenBank/DDBJ whole genome shotgun (WGS) entry which is preliminary data.</text>
</comment>
<protein>
    <recommendedName>
        <fullName evidence="4">DUF1765-domain-containing protein</fullName>
    </recommendedName>
</protein>
<feature type="compositionally biased region" description="Low complexity" evidence="1">
    <location>
        <begin position="114"/>
        <end position="129"/>
    </location>
</feature>
<feature type="region of interest" description="Disordered" evidence="1">
    <location>
        <begin position="890"/>
        <end position="973"/>
    </location>
</feature>
<keyword evidence="3" id="KW-1185">Reference proteome</keyword>
<feature type="region of interest" description="Disordered" evidence="1">
    <location>
        <begin position="259"/>
        <end position="288"/>
    </location>
</feature>
<dbReference type="EMBL" id="JAKLMC020000007">
    <property type="protein sequence ID" value="KAK5955206.1"/>
    <property type="molecule type" value="Genomic_DNA"/>
</dbReference>
<feature type="compositionally biased region" description="Low complexity" evidence="1">
    <location>
        <begin position="890"/>
        <end position="901"/>
    </location>
</feature>
<dbReference type="PANTHER" id="PTHR37988">
    <property type="entry name" value="UPF0592 MEMBRANE PROTEIN C7D4.03C"/>
    <property type="match status" value="1"/>
</dbReference>
<accession>A0AAN8I916</accession>
<evidence type="ECO:0008006" key="4">
    <source>
        <dbReference type="Google" id="ProtNLM"/>
    </source>
</evidence>
<dbReference type="AlphaFoldDB" id="A0AAN8I916"/>
<sequence length="1091" mass="122070">MPGGAIEVDPLPSIPTHVLNSQGPRENHEFSRSASYTSIPGVVEGSQGIKRTFSDNVLSSLAQKPAKISSSVQNANVELFRRASSKTKKRMSAARFVSANEVEESERSGRPPNKSAAASAKSQARGSGALKMFSRKNWLSSNREASPSGREETSGKDKRGSLSSTQSKQDLDGIAMPQPVATRVSPRSSQNSDDTPTSSSRDGGTLRRNSPSPTPPSHTASENSVEIESEASSKRLSRRSSFSSIRSRASIDRMYLSVPSTKVPPLPSSVSPDRVSNRSADNGRQRDPHWISFRSIDGEYASFQSKTSLQKAKVVRTILIPFLLKTYDRTAINSLRAEDLDRRVVILNKWWTGLLELLHGSGQQSISGTDRPSFLEAVSEIMFRPEWKSPPYPSSPTEPSESQRSTMRSTKETDSNSSIDSEEPDFLIRSVHQNVRNMFMQNIIQQLTFVVDKLSMRAAPASLVTFGGKTCAYAFFYCPGVADMLVRLWHIPPGTLRRIFAEYGPESGRRAGIISKALASSFPPPLRSLCFKSYAALSRQLQNRAQTPPNTAHVRWHGPWINRWIGRDSDLFFVFVKHYHLLVAEHLPRHLLAEERMGVPGLVVVHAQILMNLESALYRQAGNFAAEHYNSPTNDNPDAMAPLPMVIPNATRSIGENRLVMLLRDIIGERRPENAALAEVLVGSFQYILKAAVRKVSMYNNDACFVLCDFLEELVPLVTKYQRIQVEDEDWDFWLKVYRQLMQSQATMTQIRVIAFLYSTWSLLVTNDERKRQLVLGWLLEPHFFAQYFNHWSPMVRHYFYRLLCWRIGRHDGVASDVDMEIYRRLIELLNKSWAHHQYLAAEADMRDTAPPSTNPCSPAPGRMLLIIRTDGHSRGGTFTSFDKLMPSNSLNSSPYSSHSSALTKVPEADPQQTNPKKRWSILKSIGLFSGPTNSRPGEVTPPGSPDPANGKQSGSNKDQAISRPASPPQQPLSFRFSLEYSNSRPQLPVKGRKLPAPTLPHTSQKLLDDTNKFERVSSSMDTLASREIKPVKPRPEELSTARYSGRALSEWAQVVQECRNFYVRRKQEGCTRDSAVETPSIAVESFRMFG</sequence>
<proteinExistence type="predicted"/>
<feature type="region of interest" description="Disordered" evidence="1">
    <location>
        <begin position="97"/>
        <end position="243"/>
    </location>
</feature>
<dbReference type="InterPro" id="IPR013887">
    <property type="entry name" value="UPF0592"/>
</dbReference>
<evidence type="ECO:0000313" key="2">
    <source>
        <dbReference type="EMBL" id="KAK5955206.1"/>
    </source>
</evidence>
<feature type="compositionally biased region" description="Polar residues" evidence="1">
    <location>
        <begin position="185"/>
        <end position="202"/>
    </location>
</feature>